<name>A0ABP0PBJ4_9DINO</name>
<feature type="transmembrane region" description="Helical" evidence="1">
    <location>
        <begin position="306"/>
        <end position="329"/>
    </location>
</feature>
<dbReference type="Proteomes" id="UP001642484">
    <property type="component" value="Unassembled WGS sequence"/>
</dbReference>
<feature type="transmembrane region" description="Helical" evidence="1">
    <location>
        <begin position="60"/>
        <end position="82"/>
    </location>
</feature>
<accession>A0ABP0PBJ4</accession>
<evidence type="ECO:0000313" key="3">
    <source>
        <dbReference type="Proteomes" id="UP001642484"/>
    </source>
</evidence>
<keyword evidence="1" id="KW-0812">Transmembrane</keyword>
<keyword evidence="1" id="KW-0472">Membrane</keyword>
<feature type="transmembrane region" description="Helical" evidence="1">
    <location>
        <begin position="171"/>
        <end position="193"/>
    </location>
</feature>
<feature type="transmembrane region" description="Helical" evidence="1">
    <location>
        <begin position="35"/>
        <end position="54"/>
    </location>
</feature>
<sequence>MLPGDPAWCFTAKSSVSTGELIPGGLYLDYARLTYYDGASLLFLMILVLVAGGTENTGPQLVGILVSLCLVTVSWLLAPFIFNPYQFRPSCWINDIKAWMRFFLEDGGMHWKKWFTLNQLKPRRGFRATVLQIGFIMELWFVVTCFASLNARTAVVCQVSEMWRLYYWNLLSPPIFAPAVFCILLACCGALTCSKGLSSRRSTPKLDDTYAALGTPKDEESRSHLCPKKCPLILVSLLVSLLTVLELVAPLAWVASLGWKKACMLALLLKIFWLRLCIGLAMTAIRSSCFERLGCIGRPLELWLDALCMFRDILVSSIIFLALCPLVLLSGISEFICPTFSIHHLIIYRQPGHTDRENLDFDPILIRMCFEEEDSEEGLDHEKTTMPPTFVQAPCQAPKAVGHMWCQ</sequence>
<reference evidence="2 3" key="1">
    <citation type="submission" date="2024-02" db="EMBL/GenBank/DDBJ databases">
        <authorList>
            <person name="Chen Y."/>
            <person name="Shah S."/>
            <person name="Dougan E. K."/>
            <person name="Thang M."/>
            <person name="Chan C."/>
        </authorList>
    </citation>
    <scope>NUCLEOTIDE SEQUENCE [LARGE SCALE GENOMIC DNA]</scope>
</reference>
<keyword evidence="1" id="KW-1133">Transmembrane helix</keyword>
<dbReference type="PANTHER" id="PTHR12741">
    <property type="entry name" value="LYST-INTERACTING PROTEIN LIP5 DOPAMINE RESPONSIVE PROTEIN DRG-1"/>
    <property type="match status" value="1"/>
</dbReference>
<dbReference type="PANTHER" id="PTHR12741:SF48">
    <property type="entry name" value="1,3-BETA-GLUCAN SYNTHASE COMPONENT FKS1-RELATED"/>
    <property type="match status" value="1"/>
</dbReference>
<evidence type="ECO:0000313" key="2">
    <source>
        <dbReference type="EMBL" id="CAK9073421.1"/>
    </source>
</evidence>
<proteinExistence type="predicted"/>
<feature type="transmembrane region" description="Helical" evidence="1">
    <location>
        <begin position="130"/>
        <end position="151"/>
    </location>
</feature>
<comment type="caution">
    <text evidence="2">The sequence shown here is derived from an EMBL/GenBank/DDBJ whole genome shotgun (WGS) entry which is preliminary data.</text>
</comment>
<keyword evidence="3" id="KW-1185">Reference proteome</keyword>
<feature type="transmembrane region" description="Helical" evidence="1">
    <location>
        <begin position="265"/>
        <end position="285"/>
    </location>
</feature>
<dbReference type="EMBL" id="CAXAMN010022884">
    <property type="protein sequence ID" value="CAK9073421.1"/>
    <property type="molecule type" value="Genomic_DNA"/>
</dbReference>
<organism evidence="2 3">
    <name type="scientific">Durusdinium trenchii</name>
    <dbReference type="NCBI Taxonomy" id="1381693"/>
    <lineage>
        <taxon>Eukaryota</taxon>
        <taxon>Sar</taxon>
        <taxon>Alveolata</taxon>
        <taxon>Dinophyceae</taxon>
        <taxon>Suessiales</taxon>
        <taxon>Symbiodiniaceae</taxon>
        <taxon>Durusdinium</taxon>
    </lineage>
</organism>
<feature type="transmembrane region" description="Helical" evidence="1">
    <location>
        <begin position="232"/>
        <end position="253"/>
    </location>
</feature>
<evidence type="ECO:0000256" key="1">
    <source>
        <dbReference type="SAM" id="Phobius"/>
    </source>
</evidence>
<protein>
    <submittedName>
        <fullName evidence="2">Uncharacterized protein</fullName>
    </submittedName>
</protein>
<gene>
    <name evidence="2" type="ORF">CCMP2556_LOCUS36151</name>
</gene>